<keyword evidence="1" id="KW-0732">Signal</keyword>
<gene>
    <name evidence="2" type="ORF">ACJ72_08209</name>
</gene>
<organism evidence="2 3">
    <name type="scientific">Emergomyces africanus</name>
    <dbReference type="NCBI Taxonomy" id="1955775"/>
    <lineage>
        <taxon>Eukaryota</taxon>
        <taxon>Fungi</taxon>
        <taxon>Dikarya</taxon>
        <taxon>Ascomycota</taxon>
        <taxon>Pezizomycotina</taxon>
        <taxon>Eurotiomycetes</taxon>
        <taxon>Eurotiomycetidae</taxon>
        <taxon>Onygenales</taxon>
        <taxon>Ajellomycetaceae</taxon>
        <taxon>Emergomyces</taxon>
    </lineage>
</organism>
<keyword evidence="3" id="KW-1185">Reference proteome</keyword>
<dbReference type="EMBL" id="LGUA01002446">
    <property type="protein sequence ID" value="OAX77492.1"/>
    <property type="molecule type" value="Genomic_DNA"/>
</dbReference>
<feature type="non-terminal residue" evidence="2">
    <location>
        <position position="1"/>
    </location>
</feature>
<reference evidence="2 3" key="1">
    <citation type="submission" date="2015-07" db="EMBL/GenBank/DDBJ databases">
        <title>Emmonsia species relationships and genome sequence.</title>
        <authorList>
            <person name="Cuomo C.A."/>
            <person name="Schwartz I.S."/>
            <person name="Kenyon C."/>
            <person name="de Hoog G.S."/>
            <person name="Govender N.P."/>
            <person name="Botha A."/>
            <person name="Moreno L."/>
            <person name="de Vries M."/>
            <person name="Munoz J.F."/>
            <person name="Stielow J.B."/>
        </authorList>
    </citation>
    <scope>NUCLEOTIDE SEQUENCE [LARGE SCALE GENOMIC DNA]</scope>
    <source>
        <strain evidence="2 3">CBS 136260</strain>
    </source>
</reference>
<feature type="non-terminal residue" evidence="2">
    <location>
        <position position="53"/>
    </location>
</feature>
<evidence type="ECO:0000256" key="1">
    <source>
        <dbReference type="SAM" id="SignalP"/>
    </source>
</evidence>
<accession>A0A1B7NL40</accession>
<feature type="chain" id="PRO_5008598061" evidence="1">
    <location>
        <begin position="18"/>
        <end position="53"/>
    </location>
</feature>
<protein>
    <submittedName>
        <fullName evidence="2">Uncharacterized protein</fullName>
    </submittedName>
</protein>
<dbReference type="Proteomes" id="UP000091918">
    <property type="component" value="Unassembled WGS sequence"/>
</dbReference>
<dbReference type="AlphaFoldDB" id="A0A1B7NL40"/>
<sequence length="53" mass="6083">TPAFYYFLKICTAFLLALEIYDSADQNSGWIPYECLSALIIFRIWFSVPGDKA</sequence>
<evidence type="ECO:0000313" key="3">
    <source>
        <dbReference type="Proteomes" id="UP000091918"/>
    </source>
</evidence>
<name>A0A1B7NL40_9EURO</name>
<comment type="caution">
    <text evidence="2">The sequence shown here is derived from an EMBL/GenBank/DDBJ whole genome shotgun (WGS) entry which is preliminary data.</text>
</comment>
<evidence type="ECO:0000313" key="2">
    <source>
        <dbReference type="EMBL" id="OAX77492.1"/>
    </source>
</evidence>
<feature type="signal peptide" evidence="1">
    <location>
        <begin position="1"/>
        <end position="17"/>
    </location>
</feature>
<proteinExistence type="predicted"/>